<evidence type="ECO:0000256" key="2">
    <source>
        <dbReference type="ARBA" id="ARBA00010352"/>
    </source>
</evidence>
<evidence type="ECO:0000256" key="1">
    <source>
        <dbReference type="ARBA" id="ARBA00004613"/>
    </source>
</evidence>
<name>A0A1S3IGQ5_LINAN</name>
<dbReference type="GeneID" id="106164182"/>
<dbReference type="RefSeq" id="XP_013397445.1">
    <property type="nucleotide sequence ID" value="XM_013541991.1"/>
</dbReference>
<accession>A0A1S3IGQ5</accession>
<dbReference type="Proteomes" id="UP000085678">
    <property type="component" value="Unplaced"/>
</dbReference>
<dbReference type="InParanoid" id="A0A1S3IGQ5"/>
<protein>
    <submittedName>
        <fullName evidence="7">Beta-microseminoprotein-like</fullName>
    </submittedName>
</protein>
<dbReference type="Gene3D" id="2.60.40.1900">
    <property type="entry name" value="Beta-microseminoprotein (PSP94) domain"/>
    <property type="match status" value="1"/>
</dbReference>
<dbReference type="KEGG" id="lak:106164182"/>
<dbReference type="AlphaFoldDB" id="A0A1S3IGQ5"/>
<keyword evidence="3" id="KW-0964">Secreted</keyword>
<dbReference type="GO" id="GO:0005576">
    <property type="term" value="C:extracellular region"/>
    <property type="evidence" value="ECO:0007669"/>
    <property type="project" value="UniProtKB-SubCell"/>
</dbReference>
<dbReference type="InterPro" id="IPR008735">
    <property type="entry name" value="PSP94"/>
</dbReference>
<feature type="chain" id="PRO_5010306403" evidence="5">
    <location>
        <begin position="23"/>
        <end position="122"/>
    </location>
</feature>
<evidence type="ECO:0000256" key="3">
    <source>
        <dbReference type="ARBA" id="ARBA00022525"/>
    </source>
</evidence>
<comment type="similarity">
    <text evidence="2">Belongs to the beta-microseminoprotein family.</text>
</comment>
<organism evidence="6 7">
    <name type="scientific">Lingula anatina</name>
    <name type="common">Brachiopod</name>
    <name type="synonym">Lingula unguis</name>
    <dbReference type="NCBI Taxonomy" id="7574"/>
    <lineage>
        <taxon>Eukaryota</taxon>
        <taxon>Metazoa</taxon>
        <taxon>Spiralia</taxon>
        <taxon>Lophotrochozoa</taxon>
        <taxon>Brachiopoda</taxon>
        <taxon>Linguliformea</taxon>
        <taxon>Lingulata</taxon>
        <taxon>Lingulida</taxon>
        <taxon>Linguloidea</taxon>
        <taxon>Lingulidae</taxon>
        <taxon>Lingula</taxon>
    </lineage>
</organism>
<keyword evidence="5" id="KW-0732">Signal</keyword>
<keyword evidence="6" id="KW-1185">Reference proteome</keyword>
<comment type="subcellular location">
    <subcellularLocation>
        <location evidence="1">Secreted</location>
    </subcellularLocation>
</comment>
<dbReference type="OrthoDB" id="9969981at2759"/>
<feature type="signal peptide" evidence="5">
    <location>
        <begin position="1"/>
        <end position="22"/>
    </location>
</feature>
<keyword evidence="4" id="KW-1015">Disulfide bond</keyword>
<evidence type="ECO:0000313" key="7">
    <source>
        <dbReference type="RefSeq" id="XP_013397445.1"/>
    </source>
</evidence>
<evidence type="ECO:0000256" key="5">
    <source>
        <dbReference type="SAM" id="SignalP"/>
    </source>
</evidence>
<evidence type="ECO:0000313" key="6">
    <source>
        <dbReference type="Proteomes" id="UP000085678"/>
    </source>
</evidence>
<dbReference type="Pfam" id="PF05825">
    <property type="entry name" value="PSP94"/>
    <property type="match status" value="1"/>
</dbReference>
<sequence length="122" mass="13934">MQKLTIIIWAAIFLCIFSRTHGFCFLLQNRNTLGKIAVTCRLPRTLFLLGETKRLKHDACAMCTCKRNGLYCCSTRGPLPRNVPAECKVVPAPNCDYNVVKTKDESKDCYTGRLLVTKYRHF</sequence>
<gene>
    <name evidence="7" type="primary">LOC106164182</name>
</gene>
<proteinExistence type="inferred from homology"/>
<evidence type="ECO:0000256" key="4">
    <source>
        <dbReference type="ARBA" id="ARBA00023157"/>
    </source>
</evidence>
<reference evidence="7" key="1">
    <citation type="submission" date="2025-08" db="UniProtKB">
        <authorList>
            <consortium name="RefSeq"/>
        </authorList>
    </citation>
    <scope>IDENTIFICATION</scope>
    <source>
        <tissue evidence="7">Gonads</tissue>
    </source>
</reference>